<dbReference type="AlphaFoldDB" id="A0A177L0J5"/>
<feature type="transmembrane region" description="Helical" evidence="1">
    <location>
        <begin position="9"/>
        <end position="30"/>
    </location>
</feature>
<evidence type="ECO:0000313" key="2">
    <source>
        <dbReference type="EMBL" id="OAH59159.1"/>
    </source>
</evidence>
<evidence type="ECO:0008006" key="4">
    <source>
        <dbReference type="Google" id="ProtNLM"/>
    </source>
</evidence>
<keyword evidence="1" id="KW-0812">Transmembrane</keyword>
<sequence length="160" mass="17629">MNVKRGSTTFLKVIIFLAGIAVLALCIWLPEIAVRDARVHPDTAYFLIPFLVCAYGFCIAFSVALYQAFKLLTYIEKNNAFSELSLKSLKVIKKCAFTVIFLILLGIVSLMVLAKITGDDAAGPISLSLMGILVTSTFATFVSVLQKPIKNFLEKNEIKM</sequence>
<dbReference type="InterPro" id="IPR021354">
    <property type="entry name" value="DUF2975"/>
</dbReference>
<proteinExistence type="predicted"/>
<feature type="transmembrane region" description="Helical" evidence="1">
    <location>
        <begin position="125"/>
        <end position="145"/>
    </location>
</feature>
<feature type="transmembrane region" description="Helical" evidence="1">
    <location>
        <begin position="95"/>
        <end position="113"/>
    </location>
</feature>
<protein>
    <recommendedName>
        <fullName evidence="4">DUF2975 domain-containing protein</fullName>
    </recommendedName>
</protein>
<dbReference type="Pfam" id="PF11188">
    <property type="entry name" value="DUF2975"/>
    <property type="match status" value="1"/>
</dbReference>
<dbReference type="Proteomes" id="UP000077271">
    <property type="component" value="Unassembled WGS sequence"/>
</dbReference>
<evidence type="ECO:0000256" key="1">
    <source>
        <dbReference type="SAM" id="Phobius"/>
    </source>
</evidence>
<comment type="caution">
    <text evidence="2">The sequence shown here is derived from an EMBL/GenBank/DDBJ whole genome shotgun (WGS) entry which is preliminary data.</text>
</comment>
<dbReference type="RefSeq" id="WP_018393184.1">
    <property type="nucleotide sequence ID" value="NZ_LQWZ01000006.1"/>
</dbReference>
<feature type="transmembrane region" description="Helical" evidence="1">
    <location>
        <begin position="45"/>
        <end position="69"/>
    </location>
</feature>
<gene>
    <name evidence="2" type="ORF">AWH48_16355</name>
</gene>
<accession>A0A177L0J5</accession>
<dbReference type="OrthoDB" id="1100174at2"/>
<dbReference type="EMBL" id="LQWZ01000006">
    <property type="protein sequence ID" value="OAH59159.1"/>
    <property type="molecule type" value="Genomic_DNA"/>
</dbReference>
<keyword evidence="1" id="KW-1133">Transmembrane helix</keyword>
<name>A0A177L0J5_9BACI</name>
<organism evidence="2 3">
    <name type="scientific">Domibacillus aminovorans</name>
    <dbReference type="NCBI Taxonomy" id="29332"/>
    <lineage>
        <taxon>Bacteria</taxon>
        <taxon>Bacillati</taxon>
        <taxon>Bacillota</taxon>
        <taxon>Bacilli</taxon>
        <taxon>Bacillales</taxon>
        <taxon>Bacillaceae</taxon>
        <taxon>Domibacillus</taxon>
    </lineage>
</organism>
<reference evidence="2 3" key="1">
    <citation type="submission" date="2016-01" db="EMBL/GenBank/DDBJ databases">
        <title>Investigation of taxonomic status of Bacillus aminovorans.</title>
        <authorList>
            <person name="Verma A."/>
            <person name="Pal Y."/>
            <person name="Krishnamurthi S."/>
        </authorList>
    </citation>
    <scope>NUCLEOTIDE SEQUENCE [LARGE SCALE GENOMIC DNA]</scope>
    <source>
        <strain evidence="2 3">DSM 4337</strain>
    </source>
</reference>
<keyword evidence="1" id="KW-0472">Membrane</keyword>
<evidence type="ECO:0000313" key="3">
    <source>
        <dbReference type="Proteomes" id="UP000077271"/>
    </source>
</evidence>